<dbReference type="HOGENOM" id="CLU_2073440_0_0_1"/>
<sequence length="118" mass="13674">MTKHSIMILLDLLDPRSWSKVKLEVYNIFQEHPGTRKCVRNVLELGNRREHQSAPFPFTFQSYTWLSYPTIRSPSFASNREAYNEKSEAAKVTDKGVKDPFDAIADMQDRVILLSLQL</sequence>
<protein>
    <submittedName>
        <fullName evidence="1">Uncharacterized protein</fullName>
    </submittedName>
</protein>
<gene>
    <name evidence="1" type="ORF">M413DRAFT_196603</name>
</gene>
<name>A0A0C2YE26_HEBCY</name>
<reference evidence="2" key="2">
    <citation type="submission" date="2015-01" db="EMBL/GenBank/DDBJ databases">
        <title>Evolutionary Origins and Diversification of the Mycorrhizal Mutualists.</title>
        <authorList>
            <consortium name="DOE Joint Genome Institute"/>
            <consortium name="Mycorrhizal Genomics Consortium"/>
            <person name="Kohler A."/>
            <person name="Kuo A."/>
            <person name="Nagy L.G."/>
            <person name="Floudas D."/>
            <person name="Copeland A."/>
            <person name="Barry K.W."/>
            <person name="Cichocki N."/>
            <person name="Veneault-Fourrey C."/>
            <person name="LaButti K."/>
            <person name="Lindquist E.A."/>
            <person name="Lipzen A."/>
            <person name="Lundell T."/>
            <person name="Morin E."/>
            <person name="Murat C."/>
            <person name="Riley R."/>
            <person name="Ohm R."/>
            <person name="Sun H."/>
            <person name="Tunlid A."/>
            <person name="Henrissat B."/>
            <person name="Grigoriev I.V."/>
            <person name="Hibbett D.S."/>
            <person name="Martin F."/>
        </authorList>
    </citation>
    <scope>NUCLEOTIDE SEQUENCE [LARGE SCALE GENOMIC DNA]</scope>
    <source>
        <strain evidence="2">h7</strain>
    </source>
</reference>
<proteinExistence type="predicted"/>
<dbReference type="Proteomes" id="UP000053424">
    <property type="component" value="Unassembled WGS sequence"/>
</dbReference>
<keyword evidence="2" id="KW-1185">Reference proteome</keyword>
<organism evidence="1 2">
    <name type="scientific">Hebeloma cylindrosporum</name>
    <dbReference type="NCBI Taxonomy" id="76867"/>
    <lineage>
        <taxon>Eukaryota</taxon>
        <taxon>Fungi</taxon>
        <taxon>Dikarya</taxon>
        <taxon>Basidiomycota</taxon>
        <taxon>Agaricomycotina</taxon>
        <taxon>Agaricomycetes</taxon>
        <taxon>Agaricomycetidae</taxon>
        <taxon>Agaricales</taxon>
        <taxon>Agaricineae</taxon>
        <taxon>Hymenogastraceae</taxon>
        <taxon>Hebeloma</taxon>
    </lineage>
</organism>
<reference evidence="1 2" key="1">
    <citation type="submission" date="2014-04" db="EMBL/GenBank/DDBJ databases">
        <authorList>
            <consortium name="DOE Joint Genome Institute"/>
            <person name="Kuo A."/>
            <person name="Gay G."/>
            <person name="Dore J."/>
            <person name="Kohler A."/>
            <person name="Nagy L.G."/>
            <person name="Floudas D."/>
            <person name="Copeland A."/>
            <person name="Barry K.W."/>
            <person name="Cichocki N."/>
            <person name="Veneault-Fourrey C."/>
            <person name="LaButti K."/>
            <person name="Lindquist E.A."/>
            <person name="Lipzen A."/>
            <person name="Lundell T."/>
            <person name="Morin E."/>
            <person name="Murat C."/>
            <person name="Sun H."/>
            <person name="Tunlid A."/>
            <person name="Henrissat B."/>
            <person name="Grigoriev I.V."/>
            <person name="Hibbett D.S."/>
            <person name="Martin F."/>
            <person name="Nordberg H.P."/>
            <person name="Cantor M.N."/>
            <person name="Hua S.X."/>
        </authorList>
    </citation>
    <scope>NUCLEOTIDE SEQUENCE [LARGE SCALE GENOMIC DNA]</scope>
    <source>
        <strain evidence="2">h7</strain>
    </source>
</reference>
<dbReference type="EMBL" id="KN831786">
    <property type="protein sequence ID" value="KIM39272.1"/>
    <property type="molecule type" value="Genomic_DNA"/>
</dbReference>
<evidence type="ECO:0000313" key="1">
    <source>
        <dbReference type="EMBL" id="KIM39272.1"/>
    </source>
</evidence>
<dbReference type="AlphaFoldDB" id="A0A0C2YE26"/>
<evidence type="ECO:0000313" key="2">
    <source>
        <dbReference type="Proteomes" id="UP000053424"/>
    </source>
</evidence>
<accession>A0A0C2YE26</accession>